<proteinExistence type="predicted"/>
<dbReference type="AlphaFoldDB" id="A0A837AYD6"/>
<dbReference type="InterPro" id="IPR035925">
    <property type="entry name" value="BSD_dom_sf"/>
</dbReference>
<keyword evidence="4" id="KW-1185">Reference proteome</keyword>
<dbReference type="PANTHER" id="PTHR16019:SF5">
    <property type="entry name" value="BSD DOMAIN-CONTAINING PROTEIN 1"/>
    <property type="match status" value="1"/>
</dbReference>
<name>A0A837AYD6_9TRYP</name>
<dbReference type="InterPro" id="IPR051494">
    <property type="entry name" value="BSD_domain-containing"/>
</dbReference>
<feature type="domain" description="BSD" evidence="2">
    <location>
        <begin position="342"/>
        <end position="393"/>
    </location>
</feature>
<dbReference type="OrthoDB" id="47923at2759"/>
<dbReference type="KEGG" id="phet:94293794"/>
<dbReference type="Pfam" id="PF03909">
    <property type="entry name" value="BSD"/>
    <property type="match status" value="1"/>
</dbReference>
<feature type="region of interest" description="Disordered" evidence="1">
    <location>
        <begin position="82"/>
        <end position="102"/>
    </location>
</feature>
<dbReference type="RefSeq" id="XP_067759976.1">
    <property type="nucleotide sequence ID" value="XM_067903717.1"/>
</dbReference>
<sequence>MSSVEFVRNVDDHTAIYRWEAVGLEDLSRQNKLSSLPFWIPNATSRKHQFKLVLLRGLVQSAVPSSDPFGVLVEFIPPPPSPSASSGGFTTSEAVSSSSSPSGDFPGGCAVTCEVLPVDFTAPSAVKEEHGWRGGESGGEATGKGIKSTKMTVLNANSTQVSFPDFIPAEVLHNARYVSGIPLSFTLQITIEIGISVPLHQATTTALSFFSSLTTSVSHLLGSTSRLYHEGRESINNVILASSASAVASTSDLWHNTAFPLASAYVPASTAPAKAAVSTPVPLPPWEQPPEEWRDRTSEWRTLVSERLAGLNGTYRHGREKVPSPDEVALLAEVGLLEADLWARYSLFDFDRDVHEGLLASSEIRARRYSLVPARLKEETFWANYFWKVHCVGQCVTERQVAAVLAVLCTPPRVGPTDLSTPVEEVMGHIYDSEDVIAIVEGFIKCGEAAEPWCTVAMETARHCKVLLEIASQSTSLAANRRRPVESALTNLEETLSWHRDTLRGITNSCAVSVDDIAGPAAAPGATEEGEVAITVSAFASPTPPHEVRTISKELQREASSDASLNAAAPTAAEPTISSLFPGTGDGLSGVGEVQFAVMPWEEEDEEKDETTCVS</sequence>
<dbReference type="PANTHER" id="PTHR16019">
    <property type="entry name" value="SYNAPSE-ASSOCIATED PROTEIN"/>
    <property type="match status" value="1"/>
</dbReference>
<protein>
    <recommendedName>
        <fullName evidence="2">BSD domain-containing protein</fullName>
    </recommendedName>
</protein>
<evidence type="ECO:0000313" key="3">
    <source>
        <dbReference type="EMBL" id="KAG5512264.1"/>
    </source>
</evidence>
<dbReference type="SUPFAM" id="SSF140383">
    <property type="entry name" value="BSD domain-like"/>
    <property type="match status" value="1"/>
</dbReference>
<evidence type="ECO:0000256" key="1">
    <source>
        <dbReference type="SAM" id="MobiDB-lite"/>
    </source>
</evidence>
<dbReference type="Proteomes" id="UP000674318">
    <property type="component" value="Chromosome 1"/>
</dbReference>
<gene>
    <name evidence="3" type="ORF">JKF63_07786</name>
</gene>
<dbReference type="Gene3D" id="1.10.3970.10">
    <property type="entry name" value="BSD domain"/>
    <property type="match status" value="1"/>
</dbReference>
<comment type="caution">
    <text evidence="3">The sequence shown here is derived from an EMBL/GenBank/DDBJ whole genome shotgun (WGS) entry which is preliminary data.</text>
</comment>
<evidence type="ECO:0000313" key="4">
    <source>
        <dbReference type="Proteomes" id="UP000674318"/>
    </source>
</evidence>
<dbReference type="InterPro" id="IPR005607">
    <property type="entry name" value="BSD_dom"/>
</dbReference>
<dbReference type="GeneID" id="94293794"/>
<dbReference type="GO" id="GO:0005737">
    <property type="term" value="C:cytoplasm"/>
    <property type="evidence" value="ECO:0007669"/>
    <property type="project" value="TreeGrafter"/>
</dbReference>
<dbReference type="PROSITE" id="PS50858">
    <property type="entry name" value="BSD"/>
    <property type="match status" value="1"/>
</dbReference>
<feature type="region of interest" description="Disordered" evidence="1">
    <location>
        <begin position="559"/>
        <end position="585"/>
    </location>
</feature>
<organism evidence="3 4">
    <name type="scientific">Porcisia hertigi</name>
    <dbReference type="NCBI Taxonomy" id="2761500"/>
    <lineage>
        <taxon>Eukaryota</taxon>
        <taxon>Discoba</taxon>
        <taxon>Euglenozoa</taxon>
        <taxon>Kinetoplastea</taxon>
        <taxon>Metakinetoplastina</taxon>
        <taxon>Trypanosomatida</taxon>
        <taxon>Trypanosomatidae</taxon>
        <taxon>Leishmaniinae</taxon>
        <taxon>Porcisia</taxon>
    </lineage>
</organism>
<dbReference type="SMART" id="SM00751">
    <property type="entry name" value="BSD"/>
    <property type="match status" value="1"/>
</dbReference>
<accession>A0A837AYD6</accession>
<reference evidence="3 4" key="1">
    <citation type="submission" date="2021-02" db="EMBL/GenBank/DDBJ databases">
        <title>Porcisia hertigi Genome sequencing and assembly.</title>
        <authorList>
            <person name="Almutairi H."/>
            <person name="Gatherer D."/>
        </authorList>
    </citation>
    <scope>NUCLEOTIDE SEQUENCE [LARGE SCALE GENOMIC DNA]</scope>
    <source>
        <strain evidence="3 4">C119</strain>
    </source>
</reference>
<dbReference type="EMBL" id="JAFJZO010000001">
    <property type="protein sequence ID" value="KAG5512264.1"/>
    <property type="molecule type" value="Genomic_DNA"/>
</dbReference>
<evidence type="ECO:0000259" key="2">
    <source>
        <dbReference type="PROSITE" id="PS50858"/>
    </source>
</evidence>